<accession>A0A2R7Y784</accession>
<dbReference type="GO" id="GO:0005737">
    <property type="term" value="C:cytoplasm"/>
    <property type="evidence" value="ECO:0007669"/>
    <property type="project" value="TreeGrafter"/>
</dbReference>
<keyword evidence="5" id="KW-0808">Transferase</keyword>
<comment type="pathway">
    <text evidence="1">tRNA modification.</text>
</comment>
<evidence type="ECO:0000313" key="17">
    <source>
        <dbReference type="EMBL" id="PUA33390.1"/>
    </source>
</evidence>
<dbReference type="InterPro" id="IPR032432">
    <property type="entry name" value="Radical_SAM_C"/>
</dbReference>
<dbReference type="Pfam" id="PF16199">
    <property type="entry name" value="Radical_SAM_C"/>
    <property type="match status" value="1"/>
</dbReference>
<evidence type="ECO:0000256" key="12">
    <source>
        <dbReference type="ARBA" id="ARBA00023315"/>
    </source>
</evidence>
<dbReference type="InterPro" id="IPR034687">
    <property type="entry name" value="ELP3-like"/>
</dbReference>
<evidence type="ECO:0000256" key="10">
    <source>
        <dbReference type="ARBA" id="ARBA00023004"/>
    </source>
</evidence>
<dbReference type="InterPro" id="IPR006638">
    <property type="entry name" value="Elp3/MiaA/NifB-like_rSAM"/>
</dbReference>
<dbReference type="PROSITE" id="PS51918">
    <property type="entry name" value="RADICAL_SAM"/>
    <property type="match status" value="1"/>
</dbReference>
<dbReference type="SFLD" id="SFLDS00029">
    <property type="entry name" value="Radical_SAM"/>
    <property type="match status" value="1"/>
</dbReference>
<comment type="caution">
    <text evidence="17">The sequence shown here is derived from an EMBL/GenBank/DDBJ whole genome shotgun (WGS) entry which is preliminary data.</text>
</comment>
<feature type="binding site" evidence="15">
    <location>
        <position position="43"/>
    </location>
    <ligand>
        <name>[4Fe-4S] cluster</name>
        <dbReference type="ChEBI" id="CHEBI:49883"/>
        <note>4Fe-4S-S-AdoMet</note>
    </ligand>
</feature>
<evidence type="ECO:0000256" key="15">
    <source>
        <dbReference type="PIRSR" id="PIRSR005669-1"/>
    </source>
</evidence>
<feature type="domain" description="Radical SAM core" evidence="16">
    <location>
        <begin position="20"/>
        <end position="297"/>
    </location>
</feature>
<dbReference type="GO" id="GO:0000049">
    <property type="term" value="F:tRNA binding"/>
    <property type="evidence" value="ECO:0007669"/>
    <property type="project" value="UniProtKB-KW"/>
</dbReference>
<dbReference type="PIRSF" id="PIRSF005669">
    <property type="entry name" value="Hist_AcTrfase_ELP3"/>
    <property type="match status" value="1"/>
</dbReference>
<evidence type="ECO:0000313" key="18">
    <source>
        <dbReference type="Proteomes" id="UP000244093"/>
    </source>
</evidence>
<dbReference type="SFLD" id="SFLDG01086">
    <property type="entry name" value="elongater_protein-like"/>
    <property type="match status" value="1"/>
</dbReference>
<evidence type="ECO:0000256" key="5">
    <source>
        <dbReference type="ARBA" id="ARBA00022679"/>
    </source>
</evidence>
<evidence type="ECO:0000256" key="6">
    <source>
        <dbReference type="ARBA" id="ARBA00022691"/>
    </source>
</evidence>
<evidence type="ECO:0000256" key="1">
    <source>
        <dbReference type="ARBA" id="ARBA00005217"/>
    </source>
</evidence>
<dbReference type="Proteomes" id="UP000244093">
    <property type="component" value="Unassembled WGS sequence"/>
</dbReference>
<keyword evidence="8 15" id="KW-0479">Metal-binding</keyword>
<dbReference type="EC" id="2.3.1.311" evidence="13"/>
<dbReference type="Gene3D" id="3.40.630.30">
    <property type="match status" value="1"/>
</dbReference>
<keyword evidence="7" id="KW-0819">tRNA processing</keyword>
<dbReference type="SUPFAM" id="SSF55729">
    <property type="entry name" value="Acyl-CoA N-acyltransferases (Nat)"/>
    <property type="match status" value="1"/>
</dbReference>
<dbReference type="EMBL" id="NBVN01000002">
    <property type="protein sequence ID" value="PUA33390.1"/>
    <property type="molecule type" value="Genomic_DNA"/>
</dbReference>
<evidence type="ECO:0000256" key="13">
    <source>
        <dbReference type="ARBA" id="ARBA00044771"/>
    </source>
</evidence>
<sequence>MLDGLLSVSGVKVRKLTRVLSGVAPVAVMAKPYPCPHGRCVYCPGGPDRGTPQSYVGDEPALMRAVRVGFDPYDQVHTRLSQYDRYLGFFPSKVELIIMGGTFLAYPQDYQEWFVTEVFRALNDYPNIRKGVNNTSLELEHLRNESAGVRCVGLTIETRPDWGMEKHADLMLKFGATKVELGVQSIYDDVLERVRRGHKVKHTIESTRVLRDSGFKITYHIMPGLPGSDFERDVEMIKTLFEDPDFRPDYLKIYPTLVMEGTELYDMWVKGEYKALSDSDAVELICEMYKYIPKYVRIQRIQRDVPSQLIIAGPKSSNLRELVEETCLKKGIQIREIRWREVARRVLKDGVAVDEKNLQITRLTYEAGQGYEIFLAVEDVINDLVVGILRLRIPSDKAHRPEVKEGKTAIVRELHVYGIPIGLGGKASNILEWQHRGWGRKLLLEAERIALEEYDAKKILVLSGVGVRQYYARLGYSRPSNSSYMVKYLT</sequence>
<reference evidence="17 18" key="1">
    <citation type="journal article" date="2018" name="Syst. Appl. Microbiol.">
        <title>A new symbiotic nanoarchaeote (Candidatus Nanoclepta minutus) and its host (Zestosphaera tikiterensis gen. nov., sp. nov.) from a New Zealand hot spring.</title>
        <authorList>
            <person name="St John E."/>
            <person name="Liu Y."/>
            <person name="Podar M."/>
            <person name="Stott M.B."/>
            <person name="Meneghin J."/>
            <person name="Chen Z."/>
            <person name="Lagutin K."/>
            <person name="Mitchell K."/>
            <person name="Reysenbach A.L."/>
        </authorList>
    </citation>
    <scope>NUCLEOTIDE SEQUENCE [LARGE SCALE GENOMIC DNA]</scope>
    <source>
        <strain evidence="17">NZ3</strain>
    </source>
</reference>
<dbReference type="InterPro" id="IPR016181">
    <property type="entry name" value="Acyl_CoA_acyltransferase"/>
</dbReference>
<feature type="binding site" evidence="15">
    <location>
        <position position="40"/>
    </location>
    <ligand>
        <name>[4Fe-4S] cluster</name>
        <dbReference type="ChEBI" id="CHEBI:49883"/>
        <note>4Fe-4S-S-AdoMet</note>
    </ligand>
</feature>
<dbReference type="SUPFAM" id="SSF102114">
    <property type="entry name" value="Radical SAM enzymes"/>
    <property type="match status" value="1"/>
</dbReference>
<dbReference type="InterPro" id="IPR039661">
    <property type="entry name" value="ELP3"/>
</dbReference>
<evidence type="ECO:0000256" key="14">
    <source>
        <dbReference type="ARBA" id="ARBA00047372"/>
    </source>
</evidence>
<dbReference type="PANTHER" id="PTHR11135:SF0">
    <property type="entry name" value="ELONGATOR COMPLEX PROTEIN 3"/>
    <property type="match status" value="1"/>
</dbReference>
<dbReference type="GO" id="GO:0046872">
    <property type="term" value="F:metal ion binding"/>
    <property type="evidence" value="ECO:0007669"/>
    <property type="project" value="UniProtKB-KW"/>
</dbReference>
<keyword evidence="12" id="KW-0012">Acyltransferase</keyword>
<evidence type="ECO:0000256" key="9">
    <source>
        <dbReference type="ARBA" id="ARBA00022884"/>
    </source>
</evidence>
<proteinExistence type="inferred from homology"/>
<dbReference type="InterPro" id="IPR058240">
    <property type="entry name" value="rSAM_sf"/>
</dbReference>
<organism evidence="17 18">
    <name type="scientific">Zestosphaera tikiterensis</name>
    <dbReference type="NCBI Taxonomy" id="1973259"/>
    <lineage>
        <taxon>Archaea</taxon>
        <taxon>Thermoproteota</taxon>
        <taxon>Thermoprotei</taxon>
        <taxon>Desulfurococcales</taxon>
        <taxon>Desulfurococcaceae</taxon>
        <taxon>Zestosphaera</taxon>
    </lineage>
</organism>
<evidence type="ECO:0000256" key="7">
    <source>
        <dbReference type="ARBA" id="ARBA00022694"/>
    </source>
</evidence>
<dbReference type="Gene3D" id="3.30.750.200">
    <property type="match status" value="1"/>
</dbReference>
<keyword evidence="11 15" id="KW-0411">Iron-sulfur</keyword>
<evidence type="ECO:0000256" key="11">
    <source>
        <dbReference type="ARBA" id="ARBA00023014"/>
    </source>
</evidence>
<dbReference type="Pfam" id="PF04055">
    <property type="entry name" value="Radical_SAM"/>
    <property type="match status" value="1"/>
</dbReference>
<keyword evidence="9" id="KW-0694">RNA-binding</keyword>
<dbReference type="SFLD" id="SFLDF00344">
    <property type="entry name" value="ELP3-like"/>
    <property type="match status" value="1"/>
</dbReference>
<comment type="cofactor">
    <cofactor evidence="15">
        <name>[4Fe-4S] cluster</name>
        <dbReference type="ChEBI" id="CHEBI:49883"/>
    </cofactor>
    <text evidence="15">Binds 1 [4Fe-4S] cluster. The cluster is coordinated with 3 cysteines and an exchangeable S-adenosyl-L-methionine.</text>
</comment>
<dbReference type="InterPro" id="IPR007197">
    <property type="entry name" value="rSAM"/>
</dbReference>
<keyword evidence="3" id="KW-0004">4Fe-4S</keyword>
<dbReference type="SMART" id="SM00729">
    <property type="entry name" value="Elp3"/>
    <property type="match status" value="1"/>
</dbReference>
<keyword evidence="10 15" id="KW-0408">Iron</keyword>
<evidence type="ECO:0000256" key="2">
    <source>
        <dbReference type="ARBA" id="ARBA00005494"/>
    </source>
</evidence>
<dbReference type="AlphaFoldDB" id="A0A2R7Y784"/>
<dbReference type="GO" id="GO:0106261">
    <property type="term" value="F:tRNA uridine(34) acetyltransferase activity"/>
    <property type="evidence" value="ECO:0007669"/>
    <property type="project" value="UniProtKB-EC"/>
</dbReference>
<comment type="similarity">
    <text evidence="2">Belongs to the ELP3 family.</text>
</comment>
<feature type="binding site" evidence="15">
    <location>
        <position position="35"/>
    </location>
    <ligand>
        <name>[4Fe-4S] cluster</name>
        <dbReference type="ChEBI" id="CHEBI:49883"/>
        <note>4Fe-4S-S-AdoMet</note>
    </ligand>
</feature>
<evidence type="ECO:0000256" key="8">
    <source>
        <dbReference type="ARBA" id="ARBA00022723"/>
    </source>
</evidence>
<gene>
    <name evidence="17" type="ORF">B7O98_02915</name>
</gene>
<dbReference type="GO" id="GO:0051539">
    <property type="term" value="F:4 iron, 4 sulfur cluster binding"/>
    <property type="evidence" value="ECO:0007669"/>
    <property type="project" value="UniProtKB-KW"/>
</dbReference>
<dbReference type="PANTHER" id="PTHR11135">
    <property type="entry name" value="HISTONE ACETYLTRANSFERASE-RELATED"/>
    <property type="match status" value="1"/>
</dbReference>
<dbReference type="NCBIfam" id="TIGR01211">
    <property type="entry name" value="ELP3"/>
    <property type="match status" value="1"/>
</dbReference>
<evidence type="ECO:0000256" key="3">
    <source>
        <dbReference type="ARBA" id="ARBA00022485"/>
    </source>
</evidence>
<dbReference type="GO" id="GO:0002926">
    <property type="term" value="P:tRNA wobble base 5-methoxycarbonylmethyl-2-thiouridinylation"/>
    <property type="evidence" value="ECO:0007669"/>
    <property type="project" value="TreeGrafter"/>
</dbReference>
<protein>
    <recommendedName>
        <fullName evidence="13">tRNA carboxymethyluridine synthase</fullName>
        <ecNumber evidence="13">2.3.1.311</ecNumber>
    </recommendedName>
</protein>
<evidence type="ECO:0000259" key="16">
    <source>
        <dbReference type="PROSITE" id="PS51918"/>
    </source>
</evidence>
<keyword evidence="6" id="KW-0949">S-adenosyl-L-methionine</keyword>
<evidence type="ECO:0000256" key="4">
    <source>
        <dbReference type="ARBA" id="ARBA00022555"/>
    </source>
</evidence>
<name>A0A2R7Y784_9CREN</name>
<comment type="catalytic activity">
    <reaction evidence="14">
        <text>uridine(34) in tRNA + acetyl-CoA + S-adenosyl-L-methionine + H2O = 5-(carboxymethyl)uridine(34) in tRNA + 5'-deoxyadenosine + L-methionine + CoA + 2 H(+)</text>
        <dbReference type="Rhea" id="RHEA:61020"/>
        <dbReference type="Rhea" id="RHEA-COMP:10407"/>
        <dbReference type="Rhea" id="RHEA-COMP:11727"/>
        <dbReference type="ChEBI" id="CHEBI:15377"/>
        <dbReference type="ChEBI" id="CHEBI:15378"/>
        <dbReference type="ChEBI" id="CHEBI:17319"/>
        <dbReference type="ChEBI" id="CHEBI:57287"/>
        <dbReference type="ChEBI" id="CHEBI:57288"/>
        <dbReference type="ChEBI" id="CHEBI:57844"/>
        <dbReference type="ChEBI" id="CHEBI:59789"/>
        <dbReference type="ChEBI" id="CHEBI:65315"/>
        <dbReference type="ChEBI" id="CHEBI:74882"/>
        <dbReference type="EC" id="2.3.1.311"/>
    </reaction>
    <physiologicalReaction direction="left-to-right" evidence="14">
        <dbReference type="Rhea" id="RHEA:61021"/>
    </physiologicalReaction>
</comment>
<keyword evidence="4" id="KW-0820">tRNA-binding</keyword>